<accession>A0A6M8BE10</accession>
<dbReference type="EMBL" id="CP053661">
    <property type="protein sequence ID" value="QKD85044.1"/>
    <property type="molecule type" value="Genomic_DNA"/>
</dbReference>
<protein>
    <submittedName>
        <fullName evidence="1">DUF4336 domain-containing protein</fullName>
    </submittedName>
</protein>
<proteinExistence type="predicted"/>
<organism evidence="1 2">
    <name type="scientific">Thermoleptolyngbya sichuanensis A183</name>
    <dbReference type="NCBI Taxonomy" id="2737172"/>
    <lineage>
        <taxon>Bacteria</taxon>
        <taxon>Bacillati</taxon>
        <taxon>Cyanobacteriota</taxon>
        <taxon>Cyanophyceae</taxon>
        <taxon>Oculatellales</taxon>
        <taxon>Oculatellaceae</taxon>
        <taxon>Thermoleptolyngbya</taxon>
        <taxon>Thermoleptolyngbya sichuanensis</taxon>
    </lineage>
</organism>
<reference evidence="1 2" key="1">
    <citation type="submission" date="2020-05" db="EMBL/GenBank/DDBJ databases">
        <title>Complete genome sequence of of a novel Thermoleptolyngbya strain isolated from hot springs of Ganzi, Sichuan China.</title>
        <authorList>
            <person name="Tang J."/>
            <person name="Daroch M."/>
            <person name="Li L."/>
            <person name="Waleron K."/>
            <person name="Waleron M."/>
            <person name="Waleron M."/>
        </authorList>
    </citation>
    <scope>NUCLEOTIDE SEQUENCE [LARGE SCALE GENOMIC DNA]</scope>
    <source>
        <strain evidence="1 2">PKUAC-SCTA183</strain>
    </source>
</reference>
<gene>
    <name evidence="1" type="ORF">HPC62_18170</name>
</gene>
<keyword evidence="2" id="KW-1185">Reference proteome</keyword>
<dbReference type="RefSeq" id="WP_172359032.1">
    <property type="nucleotide sequence ID" value="NZ_CP053661.1"/>
</dbReference>
<evidence type="ECO:0000313" key="2">
    <source>
        <dbReference type="Proteomes" id="UP000505210"/>
    </source>
</evidence>
<evidence type="ECO:0000313" key="1">
    <source>
        <dbReference type="EMBL" id="QKD85044.1"/>
    </source>
</evidence>
<dbReference type="PANTHER" id="PTHR33835">
    <property type="entry name" value="YALI0C07656P"/>
    <property type="match status" value="1"/>
</dbReference>
<dbReference type="AlphaFoldDB" id="A0A6M8BE10"/>
<name>A0A6M8BE10_9CYAN</name>
<sequence>MPQRVFFEDSSENSSDWRWPFWPLVPLYPYGNRRTLRTEIVKDTVWTFDQVQGIFYVVVPIRMTVVRLAAGGLLVYAPIAPTRECVRLLRELEAQHGAVQYIILPTVSGLEHKVFVGPFARQFRTAQVFVAPHQWSFPLNLPLSWLGLPLGRTQPLPEQPQDAPFADEFDYAVLGPIHLGVGPFEEVAFFHRRSHSLLLTDSIVSIPAEPPPVVQLDPFPLLFHARDRASEVPEDKPVNRLKGWQRIVLFAFYFSPGALEVPPWGNVFAEARQVGDRSRRNYFGLYPFRWKPGWEQSFEALRQDGRLLVAPILQKLILNRAPQQTLDWAARVAGWDFHRILPCHLDAPLLADSRQFRRAFTFLEKPLPTAGTPSAALPEADLELLNRLDHGFSRRGILPAAKELV</sequence>
<dbReference type="PANTHER" id="PTHR33835:SF2">
    <property type="entry name" value="LYSINE-TRNA LIGASE"/>
    <property type="match status" value="1"/>
</dbReference>
<dbReference type="Proteomes" id="UP000505210">
    <property type="component" value="Chromosome"/>
</dbReference>
<dbReference type="Pfam" id="PF14234">
    <property type="entry name" value="DUF4336"/>
    <property type="match status" value="1"/>
</dbReference>
<dbReference type="KEGG" id="theu:HPC62_18170"/>
<dbReference type="InterPro" id="IPR025638">
    <property type="entry name" value="DUF4336"/>
</dbReference>